<proteinExistence type="inferred from homology"/>
<organism evidence="5 6">
    <name type="scientific">Taphrina deformans (strain PYCC 5710 / ATCC 11124 / CBS 356.35 / IMI 108563 / JCM 9778 / NBRC 8474)</name>
    <name type="common">Peach leaf curl fungus</name>
    <name type="synonym">Lalaria deformans</name>
    <dbReference type="NCBI Taxonomy" id="1097556"/>
    <lineage>
        <taxon>Eukaryota</taxon>
        <taxon>Fungi</taxon>
        <taxon>Dikarya</taxon>
        <taxon>Ascomycota</taxon>
        <taxon>Taphrinomycotina</taxon>
        <taxon>Taphrinomycetes</taxon>
        <taxon>Taphrinales</taxon>
        <taxon>Taphrinaceae</taxon>
        <taxon>Taphrina</taxon>
    </lineage>
</organism>
<evidence type="ECO:0000256" key="3">
    <source>
        <dbReference type="SAM" id="MobiDB-lite"/>
    </source>
</evidence>
<dbReference type="Pfam" id="PF22061">
    <property type="entry name" value="CSN7_HB_subdom"/>
    <property type="match status" value="1"/>
</dbReference>
<dbReference type="STRING" id="1097556.R4XAY2"/>
<feature type="compositionally biased region" description="Basic residues" evidence="3">
    <location>
        <begin position="276"/>
        <end position="290"/>
    </location>
</feature>
<keyword evidence="2" id="KW-0736">Signalosome</keyword>
<dbReference type="InterPro" id="IPR000717">
    <property type="entry name" value="PCI_dom"/>
</dbReference>
<evidence type="ECO:0000259" key="4">
    <source>
        <dbReference type="PROSITE" id="PS50250"/>
    </source>
</evidence>
<dbReference type="InterPro" id="IPR045237">
    <property type="entry name" value="COPS7/eIF3m"/>
</dbReference>
<dbReference type="Proteomes" id="UP000013776">
    <property type="component" value="Unassembled WGS sequence"/>
</dbReference>
<dbReference type="PANTHER" id="PTHR15350">
    <property type="entry name" value="COP9 SIGNALOSOME COMPLEX SUBUNIT 7/DENDRITIC CELL PROTEIN GA17"/>
    <property type="match status" value="1"/>
</dbReference>
<feature type="compositionally biased region" description="Acidic residues" evidence="3">
    <location>
        <begin position="236"/>
        <end position="247"/>
    </location>
</feature>
<feature type="domain" description="PCI" evidence="4">
    <location>
        <begin position="1"/>
        <end position="152"/>
    </location>
</feature>
<dbReference type="OrthoDB" id="10265275at2759"/>
<evidence type="ECO:0000256" key="1">
    <source>
        <dbReference type="ARBA" id="ARBA00008482"/>
    </source>
</evidence>
<dbReference type="PANTHER" id="PTHR15350:SF5">
    <property type="entry name" value="COP9 SIGNALOSOME COMPLEX SUBUNIT 7"/>
    <property type="match status" value="1"/>
</dbReference>
<dbReference type="VEuPathDB" id="FungiDB:TAPDE_002857"/>
<dbReference type="PROSITE" id="PS50250">
    <property type="entry name" value="PCI"/>
    <property type="match status" value="1"/>
</dbReference>
<comment type="caution">
    <text evidence="5">The sequence shown here is derived from an EMBL/GenBank/DDBJ whole genome shotgun (WGS) entry which is preliminary data.</text>
</comment>
<sequence length="290" mass="31850">MPENLETYVLLAKQATGKALESLIAQAVASPSVFTFTELLQMPNIHALAGTESARFLKLLQIFSFGTYRQYLDGQGSLPTLDKPARDKLKMLTLVSIAGETHHISYGQLMQDLDITTTRELEDLIIEAFYASLIKAKLNSSAQTVYIESTIGRDINPESSVDSILASLRHWSQTCDSVLGEIQKSVQEVKTKIDTKNKDAETHQRAIEEVRKRLQRSEQPSLTGGRGKRSAGCEQQGDDVMADAVPDEQDRVRPGSSSTNTSAELNYGAGGINAINRKRKTPTPKKLGGR</sequence>
<dbReference type="eggNOG" id="KOG3250">
    <property type="taxonomic scope" value="Eukaryota"/>
</dbReference>
<dbReference type="SMART" id="SM00088">
    <property type="entry name" value="PINT"/>
    <property type="match status" value="1"/>
</dbReference>
<comment type="similarity">
    <text evidence="1">Belongs to the CSN7/EIF3M family. CSN7 subfamily.</text>
</comment>
<evidence type="ECO:0000313" key="6">
    <source>
        <dbReference type="Proteomes" id="UP000013776"/>
    </source>
</evidence>
<dbReference type="EMBL" id="CAHR02000097">
    <property type="protein sequence ID" value="CCG82724.1"/>
    <property type="molecule type" value="Genomic_DNA"/>
</dbReference>
<accession>R4XAY2</accession>
<feature type="region of interest" description="Disordered" evidence="3">
    <location>
        <begin position="212"/>
        <end position="290"/>
    </location>
</feature>
<name>R4XAY2_TAPDE</name>
<feature type="compositionally biased region" description="Polar residues" evidence="3">
    <location>
        <begin position="255"/>
        <end position="264"/>
    </location>
</feature>
<reference evidence="5 6" key="1">
    <citation type="journal article" date="2013" name="MBio">
        <title>Genome sequencing of the plant pathogen Taphrina deformans, the causal agent of peach leaf curl.</title>
        <authorList>
            <person name="Cisse O.H."/>
            <person name="Almeida J.M.G.C.F."/>
            <person name="Fonseca A."/>
            <person name="Kumar A.A."/>
            <person name="Salojaervi J."/>
            <person name="Overmyer K."/>
            <person name="Hauser P.M."/>
            <person name="Pagni M."/>
        </authorList>
    </citation>
    <scope>NUCLEOTIDE SEQUENCE [LARGE SCALE GENOMIC DNA]</scope>
    <source>
        <strain evidence="6">PYCC 5710 / ATCC 11124 / CBS 356.35 / IMI 108563 / JCM 9778 / NBRC 8474</strain>
    </source>
</reference>
<dbReference type="Pfam" id="PF01399">
    <property type="entry name" value="PCI"/>
    <property type="match status" value="1"/>
</dbReference>
<evidence type="ECO:0000256" key="2">
    <source>
        <dbReference type="ARBA" id="ARBA00022790"/>
    </source>
</evidence>
<evidence type="ECO:0000313" key="5">
    <source>
        <dbReference type="EMBL" id="CCG82724.1"/>
    </source>
</evidence>
<dbReference type="AlphaFoldDB" id="R4XAY2"/>
<dbReference type="GO" id="GO:0008180">
    <property type="term" value="C:COP9 signalosome"/>
    <property type="evidence" value="ECO:0007669"/>
    <property type="project" value="UniProtKB-KW"/>
</dbReference>
<gene>
    <name evidence="5" type="ORF">TAPDE_002857</name>
</gene>
<protein>
    <submittedName>
        <fullName evidence="5">COP9 signalosome complex subunit 7a</fullName>
    </submittedName>
</protein>
<keyword evidence="6" id="KW-1185">Reference proteome</keyword>